<dbReference type="Pfam" id="PF25601">
    <property type="entry name" value="AAA_lid_14"/>
    <property type="match status" value="1"/>
</dbReference>
<dbReference type="InterPro" id="IPR009057">
    <property type="entry name" value="Homeodomain-like_sf"/>
</dbReference>
<accession>F8EY20</accession>
<dbReference type="GO" id="GO:0000160">
    <property type="term" value="P:phosphorelay signal transduction system"/>
    <property type="evidence" value="ECO:0007669"/>
    <property type="project" value="InterPro"/>
</dbReference>
<evidence type="ECO:0000313" key="10">
    <source>
        <dbReference type="Proteomes" id="UP000000503"/>
    </source>
</evidence>
<protein>
    <submittedName>
        <fullName evidence="9">Two component, sigma54 specific, transcriptional regulator</fullName>
    </submittedName>
</protein>
<dbReference type="GO" id="GO:0006355">
    <property type="term" value="P:regulation of DNA-templated transcription"/>
    <property type="evidence" value="ECO:0007669"/>
    <property type="project" value="InterPro"/>
</dbReference>
<dbReference type="SUPFAM" id="SSF52540">
    <property type="entry name" value="P-loop containing nucleoside triphosphate hydrolases"/>
    <property type="match status" value="1"/>
</dbReference>
<evidence type="ECO:0000256" key="6">
    <source>
        <dbReference type="PROSITE-ProRule" id="PRU00169"/>
    </source>
</evidence>
<keyword evidence="4" id="KW-0805">Transcription regulation</keyword>
<dbReference type="eggNOG" id="COG2204">
    <property type="taxonomic scope" value="Bacteria"/>
</dbReference>
<dbReference type="PROSITE" id="PS50110">
    <property type="entry name" value="RESPONSE_REGULATORY"/>
    <property type="match status" value="1"/>
</dbReference>
<evidence type="ECO:0000256" key="2">
    <source>
        <dbReference type="ARBA" id="ARBA00022741"/>
    </source>
</evidence>
<dbReference type="CDD" id="cd00009">
    <property type="entry name" value="AAA"/>
    <property type="match status" value="1"/>
</dbReference>
<dbReference type="InterPro" id="IPR058031">
    <property type="entry name" value="AAA_lid_NorR"/>
</dbReference>
<evidence type="ECO:0000256" key="1">
    <source>
        <dbReference type="ARBA" id="ARBA00022553"/>
    </source>
</evidence>
<dbReference type="FunFam" id="3.40.50.300:FF:000006">
    <property type="entry name" value="DNA-binding transcriptional regulator NtrC"/>
    <property type="match status" value="1"/>
</dbReference>
<evidence type="ECO:0000256" key="5">
    <source>
        <dbReference type="ARBA" id="ARBA00023163"/>
    </source>
</evidence>
<reference evidence="10" key="1">
    <citation type="journal article" date="2013" name="Stand. Genomic Sci.">
        <title>Genome sequence of the thermophilic fresh-water bacterium Spirochaeta caldaria type strain (H1(T)), reclassification of Spirochaeta caldaria, Spirochaeta stenostrepta, and Spirochaeta zuelzerae in the genus Treponema as Treponema caldaria comb. nov., Treponema stenostrepta comb. nov., and Treponema zuelzerae comb. nov., and emendation of the genus Treponema.</title>
        <authorList>
            <person name="Abt B."/>
            <person name="Goker M."/>
            <person name="Scheuner C."/>
            <person name="Han C."/>
            <person name="Lu M."/>
            <person name="Misra M."/>
            <person name="Lapidus A."/>
            <person name="Nolan M."/>
            <person name="Lucas S."/>
            <person name="Hammon N."/>
            <person name="Deshpande S."/>
            <person name="Cheng J.F."/>
            <person name="Tapia R."/>
            <person name="Goodwin L.A."/>
            <person name="Pitluck S."/>
            <person name="Liolios K."/>
            <person name="Pagani I."/>
            <person name="Ivanova N."/>
            <person name="Mavromatis K."/>
            <person name="Mikhailova N."/>
            <person name="Huntemann M."/>
            <person name="Pati A."/>
            <person name="Chen A."/>
            <person name="Palaniappan K."/>
            <person name="Land M."/>
            <person name="Hauser L."/>
            <person name="Jeffries C.D."/>
            <person name="Rohde M."/>
            <person name="Spring S."/>
            <person name="Gronow S."/>
            <person name="Detter J.C."/>
            <person name="Bristow J."/>
            <person name="Eisen J.A."/>
            <person name="Markowitz V."/>
            <person name="Hugenholtz P."/>
            <person name="Kyrpides N.C."/>
            <person name="Woyke T."/>
            <person name="Klenk H.P."/>
        </authorList>
    </citation>
    <scope>NUCLEOTIDE SEQUENCE</scope>
    <source>
        <strain evidence="10">ATCC 51460 / DSM 7334 / H1</strain>
    </source>
</reference>
<dbReference type="Gene3D" id="1.10.8.60">
    <property type="match status" value="1"/>
</dbReference>
<dbReference type="InterPro" id="IPR003593">
    <property type="entry name" value="AAA+_ATPase"/>
</dbReference>
<evidence type="ECO:0000313" key="9">
    <source>
        <dbReference type="EMBL" id="AEJ20681.1"/>
    </source>
</evidence>
<dbReference type="InterPro" id="IPR002078">
    <property type="entry name" value="Sigma_54_int"/>
</dbReference>
<dbReference type="InterPro" id="IPR001789">
    <property type="entry name" value="Sig_transdc_resp-reg_receiver"/>
</dbReference>
<dbReference type="GO" id="GO:0005524">
    <property type="term" value="F:ATP binding"/>
    <property type="evidence" value="ECO:0007669"/>
    <property type="project" value="UniProtKB-KW"/>
</dbReference>
<organism evidence="9 10">
    <name type="scientific">Gracilinema caldarium (strain ATCC 51460 / DSM 7334 / H1)</name>
    <name type="common">Treponema caldarium</name>
    <dbReference type="NCBI Taxonomy" id="744872"/>
    <lineage>
        <taxon>Bacteria</taxon>
        <taxon>Pseudomonadati</taxon>
        <taxon>Spirochaetota</taxon>
        <taxon>Spirochaetia</taxon>
        <taxon>Spirochaetales</taxon>
        <taxon>Breznakiellaceae</taxon>
        <taxon>Gracilinema</taxon>
    </lineage>
</organism>
<dbReference type="Pfam" id="PF00158">
    <property type="entry name" value="Sigma54_activat"/>
    <property type="match status" value="1"/>
</dbReference>
<keyword evidence="5" id="KW-0804">Transcription</keyword>
<dbReference type="SUPFAM" id="SSF46689">
    <property type="entry name" value="Homeodomain-like"/>
    <property type="match status" value="1"/>
</dbReference>
<dbReference type="InterPro" id="IPR027417">
    <property type="entry name" value="P-loop_NTPase"/>
</dbReference>
<name>F8EY20_GRAC1</name>
<dbReference type="SMART" id="SM00448">
    <property type="entry name" value="REC"/>
    <property type="match status" value="1"/>
</dbReference>
<feature type="modified residue" description="4-aspartylphosphate" evidence="6">
    <location>
        <position position="52"/>
    </location>
</feature>
<dbReference type="SMART" id="SM00382">
    <property type="entry name" value="AAA"/>
    <property type="match status" value="1"/>
</dbReference>
<evidence type="ECO:0000256" key="4">
    <source>
        <dbReference type="ARBA" id="ARBA00023015"/>
    </source>
</evidence>
<evidence type="ECO:0000259" key="7">
    <source>
        <dbReference type="PROSITE" id="PS50045"/>
    </source>
</evidence>
<dbReference type="InterPro" id="IPR011006">
    <property type="entry name" value="CheY-like_superfamily"/>
</dbReference>
<sequence>MNTILVIDDESGIRTALSSILMDEGYHVETAEDALIGLTLLEQHPFELIFLDVLLPRLGGLEALEKIKTGWPDIEVVMISGHANVDMAVRAVKLGAFDFLEKPLSLDKVLTVTKNALTLQKLRQENISLKKGKKLPYEEIIGHSPGIRAVKERIEQAAQSDARVLITGENGTGKELVVRAIHYKSSRADKPLIEVNCAAIPDTLIESELFGHEKGAFTDAVSSRRGRFEMAHRGTLFLDEIGDMTLTAQAKVLRALQEQKIERLGSEQSLNVDVRVIAATNKDLEAECQAGRFREDLFFRLNVIPIHIPPLRERKEDIPELLMYFLHNFSAEDIHLSEKAMEYLTQQPWPGNVRELKNFAERLSILCETDTIELDVVQNILGIVSSTSTRKSSDMAAEDRHENQRGLPAEILELDYNEAKDLFEKRYLEYKLSENGYIISRTAEVIGMYPSNLHAKIKKHGIRMER</sequence>
<dbReference type="Proteomes" id="UP000000503">
    <property type="component" value="Chromosome"/>
</dbReference>
<gene>
    <name evidence="9" type="ordered locus">Spica_2580</name>
</gene>
<dbReference type="KEGG" id="scd:Spica_2580"/>
<evidence type="ECO:0000256" key="3">
    <source>
        <dbReference type="ARBA" id="ARBA00022840"/>
    </source>
</evidence>
<dbReference type="Gene3D" id="3.40.50.2300">
    <property type="match status" value="1"/>
</dbReference>
<dbReference type="RefSeq" id="WP_013969959.1">
    <property type="nucleotide sequence ID" value="NC_015732.1"/>
</dbReference>
<keyword evidence="3" id="KW-0067">ATP-binding</keyword>
<dbReference type="Pfam" id="PF00072">
    <property type="entry name" value="Response_reg"/>
    <property type="match status" value="1"/>
</dbReference>
<keyword evidence="1 6" id="KW-0597">Phosphoprotein</keyword>
<dbReference type="HOGENOM" id="CLU_000445_0_6_12"/>
<feature type="domain" description="Sigma-54 factor interaction" evidence="7">
    <location>
        <begin position="140"/>
        <end position="365"/>
    </location>
</feature>
<proteinExistence type="predicted"/>
<dbReference type="OrthoDB" id="9803970at2"/>
<dbReference type="Gene3D" id="1.10.10.60">
    <property type="entry name" value="Homeodomain-like"/>
    <property type="match status" value="1"/>
</dbReference>
<dbReference type="Gene3D" id="3.40.50.300">
    <property type="entry name" value="P-loop containing nucleotide triphosphate hydrolases"/>
    <property type="match status" value="1"/>
</dbReference>
<dbReference type="InterPro" id="IPR025944">
    <property type="entry name" value="Sigma_54_int_dom_CS"/>
</dbReference>
<evidence type="ECO:0000259" key="8">
    <source>
        <dbReference type="PROSITE" id="PS50110"/>
    </source>
</evidence>
<dbReference type="PANTHER" id="PTHR32071:SF17">
    <property type="entry name" value="TRANSCRIPTIONAL REGULATOR (NTRC FAMILY)"/>
    <property type="match status" value="1"/>
</dbReference>
<dbReference type="AlphaFoldDB" id="F8EY20"/>
<keyword evidence="2" id="KW-0547">Nucleotide-binding</keyword>
<dbReference type="PANTHER" id="PTHR32071">
    <property type="entry name" value="TRANSCRIPTIONAL REGULATORY PROTEIN"/>
    <property type="match status" value="1"/>
</dbReference>
<dbReference type="EMBL" id="CP002868">
    <property type="protein sequence ID" value="AEJ20681.1"/>
    <property type="molecule type" value="Genomic_DNA"/>
</dbReference>
<dbReference type="PROSITE" id="PS00688">
    <property type="entry name" value="SIGMA54_INTERACT_3"/>
    <property type="match status" value="1"/>
</dbReference>
<keyword evidence="10" id="KW-1185">Reference proteome</keyword>
<dbReference type="PROSITE" id="PS50045">
    <property type="entry name" value="SIGMA54_INTERACT_4"/>
    <property type="match status" value="1"/>
</dbReference>
<dbReference type="SUPFAM" id="SSF52172">
    <property type="entry name" value="CheY-like"/>
    <property type="match status" value="1"/>
</dbReference>
<feature type="domain" description="Response regulatory" evidence="8">
    <location>
        <begin position="3"/>
        <end position="117"/>
    </location>
</feature>
<dbReference type="STRING" id="744872.Spica_2580"/>